<dbReference type="InterPro" id="IPR020449">
    <property type="entry name" value="Tscrpt_reg_AraC-type_HTH"/>
</dbReference>
<dbReference type="Gene3D" id="2.60.120.280">
    <property type="entry name" value="Regulatory protein AraC"/>
    <property type="match status" value="1"/>
</dbReference>
<dbReference type="Proteomes" id="UP000309673">
    <property type="component" value="Unassembled WGS sequence"/>
</dbReference>
<dbReference type="OrthoDB" id="185320at2"/>
<keyword evidence="6" id="KW-1185">Reference proteome</keyword>
<evidence type="ECO:0000256" key="1">
    <source>
        <dbReference type="ARBA" id="ARBA00023015"/>
    </source>
</evidence>
<evidence type="ECO:0000256" key="3">
    <source>
        <dbReference type="ARBA" id="ARBA00023163"/>
    </source>
</evidence>
<dbReference type="InterPro" id="IPR009057">
    <property type="entry name" value="Homeodomain-like_sf"/>
</dbReference>
<feature type="domain" description="HTH araC/xylS-type" evidence="4">
    <location>
        <begin position="172"/>
        <end position="271"/>
    </location>
</feature>
<evidence type="ECO:0000256" key="2">
    <source>
        <dbReference type="ARBA" id="ARBA00023125"/>
    </source>
</evidence>
<keyword evidence="3" id="KW-0804">Transcription</keyword>
<dbReference type="Pfam" id="PF12833">
    <property type="entry name" value="HTH_18"/>
    <property type="match status" value="1"/>
</dbReference>
<organism evidence="5 6">
    <name type="scientific">Cohnella pontilimi</name>
    <dbReference type="NCBI Taxonomy" id="2564100"/>
    <lineage>
        <taxon>Bacteria</taxon>
        <taxon>Bacillati</taxon>
        <taxon>Bacillota</taxon>
        <taxon>Bacilli</taxon>
        <taxon>Bacillales</taxon>
        <taxon>Paenibacillaceae</taxon>
        <taxon>Cohnella</taxon>
    </lineage>
</organism>
<dbReference type="PROSITE" id="PS01124">
    <property type="entry name" value="HTH_ARAC_FAMILY_2"/>
    <property type="match status" value="1"/>
</dbReference>
<dbReference type="SUPFAM" id="SSF46689">
    <property type="entry name" value="Homeodomain-like"/>
    <property type="match status" value="2"/>
</dbReference>
<reference evidence="5 6" key="1">
    <citation type="submission" date="2019-04" db="EMBL/GenBank/DDBJ databases">
        <title>Cohnella sp. nov., isolated from soil.</title>
        <authorList>
            <person name="Kim W."/>
        </authorList>
    </citation>
    <scope>NUCLEOTIDE SEQUENCE [LARGE SCALE GENOMIC DNA]</scope>
    <source>
        <strain evidence="5 6">CAU 1483</strain>
    </source>
</reference>
<evidence type="ECO:0000259" key="4">
    <source>
        <dbReference type="PROSITE" id="PS01124"/>
    </source>
</evidence>
<keyword evidence="2" id="KW-0238">DNA-binding</keyword>
<dbReference type="SMART" id="SM00342">
    <property type="entry name" value="HTH_ARAC"/>
    <property type="match status" value="1"/>
</dbReference>
<comment type="caution">
    <text evidence="5">The sequence shown here is derived from an EMBL/GenBank/DDBJ whole genome shotgun (WGS) entry which is preliminary data.</text>
</comment>
<dbReference type="GO" id="GO:0043565">
    <property type="term" value="F:sequence-specific DNA binding"/>
    <property type="evidence" value="ECO:0007669"/>
    <property type="project" value="InterPro"/>
</dbReference>
<evidence type="ECO:0000313" key="5">
    <source>
        <dbReference type="EMBL" id="TJY40653.1"/>
    </source>
</evidence>
<dbReference type="PROSITE" id="PS00041">
    <property type="entry name" value="HTH_ARAC_FAMILY_1"/>
    <property type="match status" value="1"/>
</dbReference>
<dbReference type="AlphaFoldDB" id="A0A4U0F7K1"/>
<dbReference type="InterPro" id="IPR037923">
    <property type="entry name" value="HTH-like"/>
</dbReference>
<dbReference type="GO" id="GO:0003700">
    <property type="term" value="F:DNA-binding transcription factor activity"/>
    <property type="evidence" value="ECO:0007669"/>
    <property type="project" value="InterPro"/>
</dbReference>
<gene>
    <name evidence="5" type="ORF">E5161_15965</name>
</gene>
<dbReference type="InterPro" id="IPR003313">
    <property type="entry name" value="AraC-bd"/>
</dbReference>
<protein>
    <submittedName>
        <fullName evidence="5">AraC family transcriptional regulator</fullName>
    </submittedName>
</protein>
<dbReference type="Pfam" id="PF02311">
    <property type="entry name" value="AraC_binding"/>
    <property type="match status" value="1"/>
</dbReference>
<proteinExistence type="predicted"/>
<dbReference type="PANTHER" id="PTHR43280:SF2">
    <property type="entry name" value="HTH-TYPE TRANSCRIPTIONAL REGULATOR EXSA"/>
    <property type="match status" value="1"/>
</dbReference>
<dbReference type="PANTHER" id="PTHR43280">
    <property type="entry name" value="ARAC-FAMILY TRANSCRIPTIONAL REGULATOR"/>
    <property type="match status" value="1"/>
</dbReference>
<dbReference type="PRINTS" id="PR00032">
    <property type="entry name" value="HTHARAC"/>
</dbReference>
<evidence type="ECO:0000313" key="6">
    <source>
        <dbReference type="Proteomes" id="UP000309673"/>
    </source>
</evidence>
<accession>A0A4U0F7K1</accession>
<sequence>MDAAVFPVVTSQDALLPLYLTSIGHWDHQEAVRRPDGFPSYQWLQVLSGEGELEVGNRRFQVRPGQGFCLFPGVPHHYLPVKEPWRLYWISFDGGLSASLLGQAGIVRSGVYPVAQPDLPVSDMHQLLMAAQSGQPYSGFEYSKMLYSFLLDLHKVIQEGAPAAGRFRHRLQPALSLVEQELHRPIGIAELAEAVGMSPQHLCTLFRKTLHMRPMEYVNRERIKRSKELMFRESVTPIRDIAAKVGMGNPSYFSALFKKLEGISPEQFKQMHGLKM</sequence>
<dbReference type="SUPFAM" id="SSF51215">
    <property type="entry name" value="Regulatory protein AraC"/>
    <property type="match status" value="1"/>
</dbReference>
<dbReference type="InterPro" id="IPR018062">
    <property type="entry name" value="HTH_AraC-typ_CS"/>
</dbReference>
<dbReference type="RefSeq" id="WP_136778843.1">
    <property type="nucleotide sequence ID" value="NZ_SUPK01000008.1"/>
</dbReference>
<dbReference type="Gene3D" id="1.10.10.60">
    <property type="entry name" value="Homeodomain-like"/>
    <property type="match status" value="2"/>
</dbReference>
<dbReference type="EMBL" id="SUPK01000008">
    <property type="protein sequence ID" value="TJY40653.1"/>
    <property type="molecule type" value="Genomic_DNA"/>
</dbReference>
<dbReference type="InterPro" id="IPR018060">
    <property type="entry name" value="HTH_AraC"/>
</dbReference>
<dbReference type="CDD" id="cd06986">
    <property type="entry name" value="cupin_MmsR-like_N"/>
    <property type="match status" value="1"/>
</dbReference>
<name>A0A4U0F7K1_9BACL</name>
<keyword evidence="1" id="KW-0805">Transcription regulation</keyword>